<evidence type="ECO:0000313" key="2">
    <source>
        <dbReference type="EMBL" id="PVE13525.1"/>
    </source>
</evidence>
<keyword evidence="3" id="KW-1185">Reference proteome</keyword>
<comment type="caution">
    <text evidence="2">The sequence shown here is derived from an EMBL/GenBank/DDBJ whole genome shotgun (WGS) entry which is preliminary data.</text>
</comment>
<feature type="transmembrane region" description="Helical" evidence="1">
    <location>
        <begin position="120"/>
        <end position="139"/>
    </location>
</feature>
<keyword evidence="1" id="KW-1133">Transmembrane helix</keyword>
<feature type="transmembrane region" description="Helical" evidence="1">
    <location>
        <begin position="146"/>
        <end position="164"/>
    </location>
</feature>
<accession>A0A2T7TEF3</accession>
<evidence type="ECO:0000313" key="3">
    <source>
        <dbReference type="Proteomes" id="UP000245992"/>
    </source>
</evidence>
<reference evidence="2 3" key="1">
    <citation type="submission" date="2013-12" db="EMBL/GenBank/DDBJ databases">
        <title>Annotated genome of Streptomyces scopuliridis.</title>
        <authorList>
            <person name="Olson J.B."/>
        </authorList>
    </citation>
    <scope>NUCLEOTIDE SEQUENCE [LARGE SCALE GENOMIC DNA]</scope>
    <source>
        <strain evidence="2 3">RB72</strain>
    </source>
</reference>
<dbReference type="GeneID" id="95544298"/>
<dbReference type="Proteomes" id="UP000245992">
    <property type="component" value="Unassembled WGS sequence"/>
</dbReference>
<dbReference type="EMBL" id="AZSP01000026">
    <property type="protein sequence ID" value="PVE13525.1"/>
    <property type="molecule type" value="Genomic_DNA"/>
</dbReference>
<dbReference type="AlphaFoldDB" id="A0A2T7TEF3"/>
<dbReference type="OrthoDB" id="4332438at2"/>
<evidence type="ECO:0000256" key="1">
    <source>
        <dbReference type="SAM" id="Phobius"/>
    </source>
</evidence>
<sequence length="165" mass="17255">MGRTTGRTRRKRNSSGRVLSFGRRAVMGGVAALLLVAAVWTSWDSAHHVVLAKGREHGTLTVARCEDGTCTGPYDPDGPDGPRAGMTIEQSVAVKKGERFPVVVKPDTDELVRTGAAGLLYAWVPLGGALLLASLVIGGGLRMTRTAWGTALAGAALLLATFFAL</sequence>
<dbReference type="STRING" id="1440053.GCA_000718095_01951"/>
<keyword evidence="1" id="KW-0472">Membrane</keyword>
<feature type="transmembrane region" description="Helical" evidence="1">
    <location>
        <begin position="21"/>
        <end position="43"/>
    </location>
</feature>
<name>A0A2T7TEF3_9ACTN</name>
<organism evidence="2 3">
    <name type="scientific">Streptomyces scopuliridis RB72</name>
    <dbReference type="NCBI Taxonomy" id="1440053"/>
    <lineage>
        <taxon>Bacteria</taxon>
        <taxon>Bacillati</taxon>
        <taxon>Actinomycetota</taxon>
        <taxon>Actinomycetes</taxon>
        <taxon>Kitasatosporales</taxon>
        <taxon>Streptomycetaceae</taxon>
        <taxon>Streptomyces</taxon>
    </lineage>
</organism>
<keyword evidence="1" id="KW-0812">Transmembrane</keyword>
<protein>
    <submittedName>
        <fullName evidence="2">Membrane protein</fullName>
    </submittedName>
</protein>
<dbReference type="RefSeq" id="WP_030351094.1">
    <property type="nucleotide sequence ID" value="NZ_AZSP01000026.1"/>
</dbReference>
<proteinExistence type="predicted"/>
<gene>
    <name evidence="2" type="ORF">Y717_17565</name>
</gene>